<keyword evidence="3" id="KW-1185">Reference proteome</keyword>
<feature type="domain" description="Hda lid" evidence="1">
    <location>
        <begin position="174"/>
        <end position="237"/>
    </location>
</feature>
<dbReference type="Pfam" id="PF22688">
    <property type="entry name" value="Hda_lid"/>
    <property type="match status" value="1"/>
</dbReference>
<dbReference type="SUPFAM" id="SSF52540">
    <property type="entry name" value="P-loop containing nucleoside triphosphate hydrolases"/>
    <property type="match status" value="1"/>
</dbReference>
<proteinExistence type="predicted"/>
<dbReference type="PANTHER" id="PTHR30050:SF5">
    <property type="entry name" value="DNAA REGULATORY INACTIVATOR HDA"/>
    <property type="match status" value="1"/>
</dbReference>
<evidence type="ECO:0000313" key="3">
    <source>
        <dbReference type="Proteomes" id="UP001481413"/>
    </source>
</evidence>
<dbReference type="Gene3D" id="1.10.8.60">
    <property type="match status" value="1"/>
</dbReference>
<dbReference type="InterPro" id="IPR055199">
    <property type="entry name" value="Hda_lid"/>
</dbReference>
<dbReference type="Proteomes" id="UP001481413">
    <property type="component" value="Unassembled WGS sequence"/>
</dbReference>
<dbReference type="InterPro" id="IPR017788">
    <property type="entry name" value="Hda"/>
</dbReference>
<reference evidence="2 3" key="1">
    <citation type="submission" date="2024-04" db="EMBL/GenBank/DDBJ databases">
        <title>Draft genome sequence of Thalassolituus maritimus NBRC 116585.</title>
        <authorList>
            <person name="Miyakawa T."/>
            <person name="Kusuya Y."/>
            <person name="Miura T."/>
        </authorList>
    </citation>
    <scope>NUCLEOTIDE SEQUENCE [LARGE SCALE GENOMIC DNA]</scope>
    <source>
        <strain evidence="2 3">5NW40-0001</strain>
    </source>
</reference>
<dbReference type="RefSeq" id="WP_353294750.1">
    <property type="nucleotide sequence ID" value="NZ_BAABWH010000004.1"/>
</dbReference>
<organism evidence="2 3">
    <name type="scientific">Thalassolituus maritimus</name>
    <dbReference type="NCBI Taxonomy" id="484498"/>
    <lineage>
        <taxon>Bacteria</taxon>
        <taxon>Pseudomonadati</taxon>
        <taxon>Pseudomonadota</taxon>
        <taxon>Gammaproteobacteria</taxon>
        <taxon>Oceanospirillales</taxon>
        <taxon>Oceanospirillaceae</taxon>
        <taxon>Thalassolituus</taxon>
    </lineage>
</organism>
<dbReference type="NCBIfam" id="TIGR03420">
    <property type="entry name" value="DnaA_homol_Hda"/>
    <property type="match status" value="1"/>
</dbReference>
<dbReference type="PANTHER" id="PTHR30050">
    <property type="entry name" value="CHROMOSOMAL REPLICATION INITIATOR PROTEIN DNAA"/>
    <property type="match status" value="1"/>
</dbReference>
<dbReference type="InterPro" id="IPR027417">
    <property type="entry name" value="P-loop_NTPase"/>
</dbReference>
<dbReference type="EMBL" id="BAABWH010000004">
    <property type="protein sequence ID" value="GAA6145698.1"/>
    <property type="molecule type" value="Genomic_DNA"/>
</dbReference>
<evidence type="ECO:0000313" key="2">
    <source>
        <dbReference type="EMBL" id="GAA6145698.1"/>
    </source>
</evidence>
<gene>
    <name evidence="2" type="primary">hda</name>
    <name evidence="2" type="ORF">NBRC116585_18160</name>
</gene>
<sequence>MRGSADQRQDEPSQLTLQVTLRDDARFANFYRGANEQVSQALQGQWTTAGEPFIYIWGSTGAGVSHLLQAACHYAEGIGHQSMYLPLADLIEVGPGILEGVEQLPLVAIDDLEQVMGRADWEEGLFHLFNRIRDRQGHLLIGAKMPPAQSGCQLPDLLSRLTWGVTYQVDTLTDEEKVQALILRARQRGFDLLDDVALFIMNRGPRDMAGLCRVLDQLDQASLKAKRKLTIPFVKSELGW</sequence>
<dbReference type="Gene3D" id="3.40.50.300">
    <property type="entry name" value="P-loop containing nucleotide triphosphate hydrolases"/>
    <property type="match status" value="1"/>
</dbReference>
<accession>A0ABP9ZZX3</accession>
<protein>
    <submittedName>
        <fullName evidence="2">DnaA regulatory inactivator Hda</fullName>
    </submittedName>
</protein>
<name>A0ABP9ZZX3_9GAMM</name>
<evidence type="ECO:0000259" key="1">
    <source>
        <dbReference type="Pfam" id="PF22688"/>
    </source>
</evidence>
<comment type="caution">
    <text evidence="2">The sequence shown here is derived from an EMBL/GenBank/DDBJ whole genome shotgun (WGS) entry which is preliminary data.</text>
</comment>